<dbReference type="EMBL" id="CCYA01000276">
    <property type="protein sequence ID" value="CEH18987.1"/>
    <property type="molecule type" value="Genomic_DNA"/>
</dbReference>
<dbReference type="Proteomes" id="UP000054845">
    <property type="component" value="Unassembled WGS sequence"/>
</dbReference>
<evidence type="ECO:0000313" key="1">
    <source>
        <dbReference type="EMBL" id="CEH18987.1"/>
    </source>
</evidence>
<dbReference type="OrthoDB" id="10390433at2759"/>
<keyword evidence="2" id="KW-1185">Reference proteome</keyword>
<accession>A0A0P1BPU4</accession>
<evidence type="ECO:0000313" key="2">
    <source>
        <dbReference type="Proteomes" id="UP000054845"/>
    </source>
</evidence>
<reference evidence="1 2" key="1">
    <citation type="submission" date="2014-09" db="EMBL/GenBank/DDBJ databases">
        <authorList>
            <person name="Magalhaes I.L.F."/>
            <person name="Oliveira U."/>
            <person name="Santos F.R."/>
            <person name="Vidigal T.H.D.A."/>
            <person name="Brescovit A.D."/>
            <person name="Santos A.J."/>
        </authorList>
    </citation>
    <scope>NUCLEOTIDE SEQUENCE [LARGE SCALE GENOMIC DNA]</scope>
</reference>
<name>A0A0P1BPU4_9BASI</name>
<sequence>MTELPGEHYVTGERRSVIRAHEHGQGARVDMELVKPHACLGKTGAGAWPSQNTLDLRSCPTLRSSTLPPPFSCPVFRRSADSRLDPTDQAWQAGDFAAA</sequence>
<protein>
    <submittedName>
        <fullName evidence="1">Uncharacterized protein</fullName>
    </submittedName>
</protein>
<proteinExistence type="predicted"/>
<organism evidence="1 2">
    <name type="scientific">Ceraceosorus bombacis</name>
    <dbReference type="NCBI Taxonomy" id="401625"/>
    <lineage>
        <taxon>Eukaryota</taxon>
        <taxon>Fungi</taxon>
        <taxon>Dikarya</taxon>
        <taxon>Basidiomycota</taxon>
        <taxon>Ustilaginomycotina</taxon>
        <taxon>Exobasidiomycetes</taxon>
        <taxon>Ceraceosorales</taxon>
        <taxon>Ceraceosoraceae</taxon>
        <taxon>Ceraceosorus</taxon>
    </lineage>
</organism>
<dbReference type="AlphaFoldDB" id="A0A0P1BPU4"/>